<dbReference type="EMBL" id="BROH01000018">
    <property type="protein sequence ID" value="GKY90116.1"/>
    <property type="molecule type" value="Genomic_DNA"/>
</dbReference>
<organism evidence="4 5">
    <name type="scientific">Sinisalibacter aestuarii</name>
    <dbReference type="NCBI Taxonomy" id="2949426"/>
    <lineage>
        <taxon>Bacteria</taxon>
        <taxon>Pseudomonadati</taxon>
        <taxon>Pseudomonadota</taxon>
        <taxon>Alphaproteobacteria</taxon>
        <taxon>Rhodobacterales</taxon>
        <taxon>Roseobacteraceae</taxon>
        <taxon>Sinisalibacter</taxon>
    </lineage>
</organism>
<dbReference type="Gene3D" id="3.30.360.10">
    <property type="entry name" value="Dihydrodipicolinate Reductase, domain 2"/>
    <property type="match status" value="1"/>
</dbReference>
<dbReference type="InterPro" id="IPR000683">
    <property type="entry name" value="Gfo/Idh/MocA-like_OxRdtase_N"/>
</dbReference>
<dbReference type="Proteomes" id="UP001144205">
    <property type="component" value="Unassembled WGS sequence"/>
</dbReference>
<dbReference type="InterPro" id="IPR051450">
    <property type="entry name" value="Gfo/Idh/MocA_Oxidoreductases"/>
</dbReference>
<protein>
    <submittedName>
        <fullName evidence="4">Dehydrogenase</fullName>
    </submittedName>
</protein>
<dbReference type="InterPro" id="IPR055170">
    <property type="entry name" value="GFO_IDH_MocA-like_dom"/>
</dbReference>
<keyword evidence="5" id="KW-1185">Reference proteome</keyword>
<dbReference type="RefSeq" id="WP_281844011.1">
    <property type="nucleotide sequence ID" value="NZ_BROH01000018.1"/>
</dbReference>
<dbReference type="Gene3D" id="3.40.50.720">
    <property type="entry name" value="NAD(P)-binding Rossmann-like Domain"/>
    <property type="match status" value="1"/>
</dbReference>
<proteinExistence type="predicted"/>
<evidence type="ECO:0000313" key="5">
    <source>
        <dbReference type="Proteomes" id="UP001144205"/>
    </source>
</evidence>
<dbReference type="SUPFAM" id="SSF55347">
    <property type="entry name" value="Glyceraldehyde-3-phosphate dehydrogenase-like, C-terminal domain"/>
    <property type="match status" value="1"/>
</dbReference>
<reference evidence="4" key="1">
    <citation type="journal article" date="2023" name="Int. J. Syst. Evol. Microbiol.">
        <title>Sinisalibacter aestuarii sp. nov., isolated from estuarine sediment of the Arakawa River.</title>
        <authorList>
            <person name="Arafat S.T."/>
            <person name="Hirano S."/>
            <person name="Sato A."/>
            <person name="Takeuchi K."/>
            <person name="Yasuda T."/>
            <person name="Terahara T."/>
            <person name="Hamada M."/>
            <person name="Kobayashi T."/>
        </authorList>
    </citation>
    <scope>NUCLEOTIDE SEQUENCE</scope>
    <source>
        <strain evidence="4">B-399</strain>
    </source>
</reference>
<evidence type="ECO:0000256" key="1">
    <source>
        <dbReference type="SAM" id="MobiDB-lite"/>
    </source>
</evidence>
<dbReference type="PANTHER" id="PTHR43377:SF1">
    <property type="entry name" value="BILIVERDIN REDUCTASE A"/>
    <property type="match status" value="1"/>
</dbReference>
<dbReference type="Pfam" id="PF01408">
    <property type="entry name" value="GFO_IDH_MocA"/>
    <property type="match status" value="1"/>
</dbReference>
<dbReference type="PANTHER" id="PTHR43377">
    <property type="entry name" value="BILIVERDIN REDUCTASE A"/>
    <property type="match status" value="1"/>
</dbReference>
<dbReference type="SUPFAM" id="SSF51735">
    <property type="entry name" value="NAD(P)-binding Rossmann-fold domains"/>
    <property type="match status" value="1"/>
</dbReference>
<sequence>MTRLGVIGLGAAAQAFLTPLRRHPDFTIVAACDPRAEARAEFAAAFDVPVFDTVDDLLRAGLCEAVYIGTPTELHRDHAMAALEAGQHVLLEKPMCIRAEDGIALAQAAEARGLALVVGHSHSHDLPIRKMREIIRSGRLGAVRMVNTWCYTDWVYRPRRPDELRPELGGGVTYRQGAHQFDILRSLCGERVVSVTGHAFDFDPARPTIGAHSATLTFANGAIGTAVYNGYGHFATSELTGQVGEWGYPATVKPRAAQAAASPEEELKRKRERAKSAIGNDAPHQPHFGLTLVSCEKGDIRQSPDGLLIYTAEGCETLPLDNSRSPRELVLDEFAAAIGGEPPLHDGYWGASIVSVCDAVLDSARSGKPVAIPQS</sequence>
<accession>A0ABQ5M0C8</accession>
<name>A0ABQ5M0C8_9RHOB</name>
<gene>
    <name evidence="4" type="ORF">STA1M1_39850</name>
</gene>
<dbReference type="InterPro" id="IPR036291">
    <property type="entry name" value="NAD(P)-bd_dom_sf"/>
</dbReference>
<feature type="domain" description="GFO/IDH/MocA-like oxidoreductase" evidence="3">
    <location>
        <begin position="128"/>
        <end position="229"/>
    </location>
</feature>
<comment type="caution">
    <text evidence="4">The sequence shown here is derived from an EMBL/GenBank/DDBJ whole genome shotgun (WGS) entry which is preliminary data.</text>
</comment>
<feature type="domain" description="Gfo/Idh/MocA-like oxidoreductase N-terminal" evidence="2">
    <location>
        <begin position="3"/>
        <end position="120"/>
    </location>
</feature>
<dbReference type="Pfam" id="PF22725">
    <property type="entry name" value="GFO_IDH_MocA_C3"/>
    <property type="match status" value="1"/>
</dbReference>
<evidence type="ECO:0000313" key="4">
    <source>
        <dbReference type="EMBL" id="GKY90116.1"/>
    </source>
</evidence>
<feature type="region of interest" description="Disordered" evidence="1">
    <location>
        <begin position="255"/>
        <end position="281"/>
    </location>
</feature>
<evidence type="ECO:0000259" key="3">
    <source>
        <dbReference type="Pfam" id="PF22725"/>
    </source>
</evidence>
<evidence type="ECO:0000259" key="2">
    <source>
        <dbReference type="Pfam" id="PF01408"/>
    </source>
</evidence>